<dbReference type="RefSeq" id="WP_150074148.1">
    <property type="nucleotide sequence ID" value="NZ_VWOX01000001.1"/>
</dbReference>
<dbReference type="SUPFAM" id="SSF51905">
    <property type="entry name" value="FAD/NAD(P)-binding domain"/>
    <property type="match status" value="1"/>
</dbReference>
<dbReference type="Proteomes" id="UP000324479">
    <property type="component" value="Unassembled WGS sequence"/>
</dbReference>
<evidence type="ECO:0000313" key="3">
    <source>
        <dbReference type="EMBL" id="KAA5547041.1"/>
    </source>
</evidence>
<dbReference type="InterPro" id="IPR006076">
    <property type="entry name" value="FAD-dep_OxRdtase"/>
</dbReference>
<evidence type="ECO:0000313" key="4">
    <source>
        <dbReference type="Proteomes" id="UP000324479"/>
    </source>
</evidence>
<keyword evidence="1" id="KW-0560">Oxidoreductase</keyword>
<dbReference type="SUPFAM" id="SSF54373">
    <property type="entry name" value="FAD-linked reductases, C-terminal domain"/>
    <property type="match status" value="1"/>
</dbReference>
<proteinExistence type="predicted"/>
<dbReference type="Gene3D" id="3.30.9.10">
    <property type="entry name" value="D-Amino Acid Oxidase, subunit A, domain 2"/>
    <property type="match status" value="1"/>
</dbReference>
<dbReference type="GO" id="GO:0005737">
    <property type="term" value="C:cytoplasm"/>
    <property type="evidence" value="ECO:0007669"/>
    <property type="project" value="TreeGrafter"/>
</dbReference>
<sequence>MMPTETDVIIIGGGVIGCWTAWHLQQQGAQVTIVDRGPIGGGASFGNCGYICPSHVHPLCGPGAVRDGLRKLVHFDKSFSITPRWDPQLWRWLVDFAKHCNVNDFRHASQARHALLDSSMSLYREFAEDRRDRLRWQEQGLLTVHRHRGSLDAYESRARELQDEFGLNVQRYDADALCDLEPALRPGLAGGWYFPDDAHLSPSDLLAELRRELIQAGVQIREHCDVDELQRGNDRLDSIRLGSGEELRADRFVLATGAEAGRFASILGCRIPVIPGKGYSITQPTPTDAPTIPMIFEQDHVAVTPLGDALRIGSTMQLAGFSRTLPRSRIDLLKRSARAHLVTPLSDSHENLWCGWRPMTPDGLPCIDHAPATSNVVVAAGNGMVGMASGAGTGRLAAELSLGRPPHIDATPFRLSRFSSQRS</sequence>
<dbReference type="Pfam" id="PF01266">
    <property type="entry name" value="DAO"/>
    <property type="match status" value="1"/>
</dbReference>
<organism evidence="3 4">
    <name type="scientific">Roseiconus nitratireducens</name>
    <dbReference type="NCBI Taxonomy" id="2605748"/>
    <lineage>
        <taxon>Bacteria</taxon>
        <taxon>Pseudomonadati</taxon>
        <taxon>Planctomycetota</taxon>
        <taxon>Planctomycetia</taxon>
        <taxon>Pirellulales</taxon>
        <taxon>Pirellulaceae</taxon>
        <taxon>Roseiconus</taxon>
    </lineage>
</organism>
<reference evidence="3 4" key="1">
    <citation type="submission" date="2019-08" db="EMBL/GenBank/DDBJ databases">
        <authorList>
            <person name="Dhanesh K."/>
            <person name="Kumar G."/>
            <person name="Sasikala C."/>
            <person name="Venkata Ramana C."/>
        </authorList>
    </citation>
    <scope>NUCLEOTIDE SEQUENCE [LARGE SCALE GENOMIC DNA]</scope>
    <source>
        <strain evidence="3 4">JC645</strain>
    </source>
</reference>
<dbReference type="GO" id="GO:0016491">
    <property type="term" value="F:oxidoreductase activity"/>
    <property type="evidence" value="ECO:0007669"/>
    <property type="project" value="UniProtKB-KW"/>
</dbReference>
<dbReference type="InterPro" id="IPR036188">
    <property type="entry name" value="FAD/NAD-bd_sf"/>
</dbReference>
<feature type="domain" description="FAD dependent oxidoreductase" evidence="2">
    <location>
        <begin position="7"/>
        <end position="400"/>
    </location>
</feature>
<dbReference type="EMBL" id="VWOX01000001">
    <property type="protein sequence ID" value="KAA5547041.1"/>
    <property type="molecule type" value="Genomic_DNA"/>
</dbReference>
<evidence type="ECO:0000256" key="1">
    <source>
        <dbReference type="ARBA" id="ARBA00023002"/>
    </source>
</evidence>
<dbReference type="Gene3D" id="3.50.50.60">
    <property type="entry name" value="FAD/NAD(P)-binding domain"/>
    <property type="match status" value="2"/>
</dbReference>
<protein>
    <submittedName>
        <fullName evidence="3">FAD-dependent oxidoreductase</fullName>
    </submittedName>
</protein>
<evidence type="ECO:0000259" key="2">
    <source>
        <dbReference type="Pfam" id="PF01266"/>
    </source>
</evidence>
<dbReference type="AlphaFoldDB" id="A0A5M6DHP3"/>
<keyword evidence="4" id="KW-1185">Reference proteome</keyword>
<comment type="caution">
    <text evidence="3">The sequence shown here is derived from an EMBL/GenBank/DDBJ whole genome shotgun (WGS) entry which is preliminary data.</text>
</comment>
<dbReference type="PANTHER" id="PTHR13847">
    <property type="entry name" value="SARCOSINE DEHYDROGENASE-RELATED"/>
    <property type="match status" value="1"/>
</dbReference>
<dbReference type="PANTHER" id="PTHR13847:SF289">
    <property type="entry name" value="GLYCINE OXIDASE"/>
    <property type="match status" value="1"/>
</dbReference>
<gene>
    <name evidence="3" type="ORF">FYK55_01075</name>
</gene>
<accession>A0A5M6DHP3</accession>
<name>A0A5M6DHP3_9BACT</name>